<dbReference type="EMBL" id="CCXY01000286">
    <property type="protein sequence ID" value="CEG13264.1"/>
    <property type="molecule type" value="Genomic_DNA"/>
</dbReference>
<dbReference type="SUPFAM" id="SSF53323">
    <property type="entry name" value="Pyruvate-ferredoxin oxidoreductase, PFOR, domain III"/>
    <property type="match status" value="1"/>
</dbReference>
<organism evidence="3">
    <name type="scientific">groundwater metagenome</name>
    <dbReference type="NCBI Taxonomy" id="717931"/>
    <lineage>
        <taxon>unclassified sequences</taxon>
        <taxon>metagenomes</taxon>
        <taxon>ecological metagenomes</taxon>
    </lineage>
</organism>
<keyword evidence="1 3" id="KW-0560">Oxidoreductase</keyword>
<dbReference type="Pfam" id="PF01558">
    <property type="entry name" value="POR"/>
    <property type="match status" value="1"/>
</dbReference>
<protein>
    <submittedName>
        <fullName evidence="3">Pyruvate synthase subunit PorC</fullName>
        <ecNumber evidence="3">1.2.7.1</ecNumber>
    </submittedName>
</protein>
<dbReference type="NCBIfam" id="TIGR02175">
    <property type="entry name" value="PorC_KorC"/>
    <property type="match status" value="1"/>
</dbReference>
<evidence type="ECO:0000259" key="2">
    <source>
        <dbReference type="Pfam" id="PF01558"/>
    </source>
</evidence>
<dbReference type="Gene3D" id="3.40.920.10">
    <property type="entry name" value="Pyruvate-ferredoxin oxidoreductase, PFOR, domain III"/>
    <property type="match status" value="1"/>
</dbReference>
<gene>
    <name evidence="3" type="primary">porC</name>
    <name evidence="3" type="ORF">MSIBF_A3560003</name>
</gene>
<dbReference type="AlphaFoldDB" id="A0A098ECL9"/>
<dbReference type="GO" id="GO:0019164">
    <property type="term" value="F:pyruvate synthase activity"/>
    <property type="evidence" value="ECO:0007669"/>
    <property type="project" value="UniProtKB-EC"/>
</dbReference>
<dbReference type="PANTHER" id="PTHR43366">
    <property type="entry name" value="PYRUVATE SYNTHASE SUBUNIT PORC"/>
    <property type="match status" value="1"/>
</dbReference>
<keyword evidence="3" id="KW-0670">Pyruvate</keyword>
<evidence type="ECO:0000313" key="3">
    <source>
        <dbReference type="EMBL" id="CEG13264.1"/>
    </source>
</evidence>
<evidence type="ECO:0000256" key="1">
    <source>
        <dbReference type="ARBA" id="ARBA00023002"/>
    </source>
</evidence>
<dbReference type="InterPro" id="IPR051626">
    <property type="entry name" value="Oxidoreductase_gamma_subunit"/>
</dbReference>
<accession>A0A098ECL9</accession>
<dbReference type="InterPro" id="IPR011894">
    <property type="entry name" value="PorC_KorC"/>
</dbReference>
<dbReference type="InterPro" id="IPR002869">
    <property type="entry name" value="Pyrv_flavodox_OxRed_cen"/>
</dbReference>
<sequence length="169" mass="18690">MINVMFFGRGGQGAVTASELLAKAVFKDNKFAQAFPSFGVERRGAPVQAFCKIDAQFIRSREQIYEPDYVIVFDPSLIDQVNAKEGCKIIINSEKDYDTKNVFKVNATKIAIETLGVPIVNTSMLGAFCATKEISLESMKEAITDKFGKRAEKNLIAAEKAYNDLNGQF</sequence>
<reference evidence="3" key="1">
    <citation type="submission" date="2014-09" db="EMBL/GenBank/DDBJ databases">
        <authorList>
            <person name="Probst J Alexander"/>
        </authorList>
    </citation>
    <scope>NUCLEOTIDE SEQUENCE</scope>
</reference>
<dbReference type="EC" id="1.2.7.1" evidence="3"/>
<proteinExistence type="predicted"/>
<dbReference type="InterPro" id="IPR019752">
    <property type="entry name" value="Pyrv/ketoisovalerate_OxRed_cat"/>
</dbReference>
<feature type="domain" description="Pyruvate/ketoisovalerate oxidoreductase catalytic" evidence="2">
    <location>
        <begin position="10"/>
        <end position="162"/>
    </location>
</feature>
<name>A0A098ECL9_9ZZZZ</name>
<dbReference type="PANTHER" id="PTHR43366:SF1">
    <property type="entry name" value="PYRUVATE SYNTHASE SUBUNIT PORC"/>
    <property type="match status" value="1"/>
</dbReference>